<evidence type="ECO:0000313" key="3">
    <source>
        <dbReference type="Proteomes" id="UP000701801"/>
    </source>
</evidence>
<reference evidence="2" key="1">
    <citation type="submission" date="2021-07" db="EMBL/GenBank/DDBJ databases">
        <authorList>
            <person name="Durling M."/>
        </authorList>
    </citation>
    <scope>NUCLEOTIDE SEQUENCE</scope>
</reference>
<dbReference type="AlphaFoldDB" id="A0A9N9M088"/>
<dbReference type="Proteomes" id="UP000701801">
    <property type="component" value="Unassembled WGS sequence"/>
</dbReference>
<accession>A0A9N9M088</accession>
<organism evidence="2 3">
    <name type="scientific">Hymenoscyphus albidus</name>
    <dbReference type="NCBI Taxonomy" id="595503"/>
    <lineage>
        <taxon>Eukaryota</taxon>
        <taxon>Fungi</taxon>
        <taxon>Dikarya</taxon>
        <taxon>Ascomycota</taxon>
        <taxon>Pezizomycotina</taxon>
        <taxon>Leotiomycetes</taxon>
        <taxon>Helotiales</taxon>
        <taxon>Helotiaceae</taxon>
        <taxon>Hymenoscyphus</taxon>
    </lineage>
</organism>
<feature type="region of interest" description="Disordered" evidence="1">
    <location>
        <begin position="1"/>
        <end position="25"/>
    </location>
</feature>
<gene>
    <name evidence="2" type="ORF">HYALB_00013527</name>
</gene>
<keyword evidence="3" id="KW-1185">Reference proteome</keyword>
<comment type="caution">
    <text evidence="2">The sequence shown here is derived from an EMBL/GenBank/DDBJ whole genome shotgun (WGS) entry which is preliminary data.</text>
</comment>
<proteinExistence type="predicted"/>
<evidence type="ECO:0000313" key="2">
    <source>
        <dbReference type="EMBL" id="CAG8981652.1"/>
    </source>
</evidence>
<sequence length="108" mass="12481">MSTQRLFTESSSGMPKVSSLSLEEDSNQKNHFGNAFDFKARLTDMPSVPEDCPLVIYRLRRIKTCLGWISTVESVLNVQYILYLRKLDNMHLALIHLTGRRHHQFFGP</sequence>
<evidence type="ECO:0000256" key="1">
    <source>
        <dbReference type="SAM" id="MobiDB-lite"/>
    </source>
</evidence>
<feature type="compositionally biased region" description="Polar residues" evidence="1">
    <location>
        <begin position="1"/>
        <end position="21"/>
    </location>
</feature>
<name>A0A9N9M088_9HELO</name>
<dbReference type="EMBL" id="CAJVRM010000505">
    <property type="protein sequence ID" value="CAG8981652.1"/>
    <property type="molecule type" value="Genomic_DNA"/>
</dbReference>
<protein>
    <submittedName>
        <fullName evidence="2">Uncharacterized protein</fullName>
    </submittedName>
</protein>